<protein>
    <submittedName>
        <fullName evidence="1">Uncharacterized protein</fullName>
    </submittedName>
</protein>
<organism evidence="1">
    <name type="scientific">Florenciella sp. virus SA2</name>
    <dbReference type="NCBI Taxonomy" id="3240092"/>
    <lineage>
        <taxon>Viruses</taxon>
    </lineage>
</organism>
<gene>
    <name evidence="1" type="ORF">FloV-SA2_00366</name>
</gene>
<accession>A0AB39JBV5</accession>
<reference evidence="1" key="1">
    <citation type="submission" date="2024-03" db="EMBL/GenBank/DDBJ databases">
        <title>Eukaryotic viruses encode the ribosomal protein eL40.</title>
        <authorList>
            <person name="Thomy J."/>
            <person name="Schvarcz C.R."/>
            <person name="McBeain K.A."/>
            <person name="Edwards K.F."/>
            <person name="Steward G.F."/>
        </authorList>
    </citation>
    <scope>NUCLEOTIDE SEQUENCE</scope>
    <source>
        <strain evidence="1">FloV-SA2</strain>
    </source>
</reference>
<dbReference type="EMBL" id="PP542043">
    <property type="protein sequence ID" value="XDO02184.1"/>
    <property type="molecule type" value="Genomic_DNA"/>
</dbReference>
<name>A0AB39JBV5_9VIRU</name>
<proteinExistence type="predicted"/>
<sequence>MKFLSLSFFLNLINKDIHSISNIKCNLHRNSFIGSWVLYENSIRDVIHLQSSGSIYKTISLNPTIYTEYLGHWSLNGNKNEFVFNIKDKNYYGDIYNNTLKITGNVCEGKTSPCYATNFTMIPLFEQFHNISFVNTSNKFVYLTQKNVTGTWMFENEHTNQLFIIDLHENNTWNSIYSDKKVLCGKWNLFNDTINTNIVSKLPGKNIWLSVMSSFSKSYSNDNIMFIGKITKLGIMYYYNEDSPSTTNNNDENIISSKINGSVVYCYDMDPEISENFYMKRWF</sequence>
<evidence type="ECO:0000313" key="1">
    <source>
        <dbReference type="EMBL" id="XDO02184.1"/>
    </source>
</evidence>